<dbReference type="AlphaFoldDB" id="A0A318L2Z2"/>
<evidence type="ECO:0000259" key="12">
    <source>
        <dbReference type="PROSITE" id="PS51371"/>
    </source>
</evidence>
<evidence type="ECO:0000256" key="3">
    <source>
        <dbReference type="ARBA" id="ARBA00022475"/>
    </source>
</evidence>
<evidence type="ECO:0000256" key="5">
    <source>
        <dbReference type="ARBA" id="ARBA00022737"/>
    </source>
</evidence>
<dbReference type="SUPFAM" id="SSF54631">
    <property type="entry name" value="CBS-domain pair"/>
    <property type="match status" value="1"/>
</dbReference>
<dbReference type="RefSeq" id="WP_245906908.1">
    <property type="nucleotide sequence ID" value="NZ_QJKI01000027.1"/>
</dbReference>
<organism evidence="14 15">
    <name type="scientific">Rivihabitans pingtungensis</name>
    <dbReference type="NCBI Taxonomy" id="1054498"/>
    <lineage>
        <taxon>Bacteria</taxon>
        <taxon>Pseudomonadati</taxon>
        <taxon>Pseudomonadota</taxon>
        <taxon>Betaproteobacteria</taxon>
        <taxon>Neisseriales</taxon>
        <taxon>Aquaspirillaceae</taxon>
        <taxon>Rivihabitans</taxon>
    </lineage>
</organism>
<dbReference type="Pfam" id="PF03471">
    <property type="entry name" value="CorC_HlyC"/>
    <property type="match status" value="1"/>
</dbReference>
<evidence type="ECO:0000256" key="11">
    <source>
        <dbReference type="SAM" id="Phobius"/>
    </source>
</evidence>
<dbReference type="PROSITE" id="PS51371">
    <property type="entry name" value="CBS"/>
    <property type="match status" value="2"/>
</dbReference>
<keyword evidence="15" id="KW-1185">Reference proteome</keyword>
<dbReference type="InterPro" id="IPR036318">
    <property type="entry name" value="FAD-bd_PCMH-like_sf"/>
</dbReference>
<accession>A0A318L2Z2</accession>
<evidence type="ECO:0000259" key="13">
    <source>
        <dbReference type="PROSITE" id="PS51846"/>
    </source>
</evidence>
<feature type="transmembrane region" description="Helical" evidence="11">
    <location>
        <begin position="109"/>
        <end position="126"/>
    </location>
</feature>
<evidence type="ECO:0000256" key="2">
    <source>
        <dbReference type="ARBA" id="ARBA00006337"/>
    </source>
</evidence>
<dbReference type="EMBL" id="QJKI01000027">
    <property type="protein sequence ID" value="PXX75152.1"/>
    <property type="molecule type" value="Genomic_DNA"/>
</dbReference>
<dbReference type="PROSITE" id="PS51846">
    <property type="entry name" value="CNNM"/>
    <property type="match status" value="1"/>
</dbReference>
<dbReference type="InterPro" id="IPR005170">
    <property type="entry name" value="Transptr-assoc_dom"/>
</dbReference>
<comment type="subcellular location">
    <subcellularLocation>
        <location evidence="1">Cell membrane</location>
        <topology evidence="1">Multi-pass membrane protein</topology>
    </subcellularLocation>
</comment>
<evidence type="ECO:0000256" key="8">
    <source>
        <dbReference type="ARBA" id="ARBA00023136"/>
    </source>
</evidence>
<dbReference type="InterPro" id="IPR000644">
    <property type="entry name" value="CBS_dom"/>
</dbReference>
<keyword evidence="3" id="KW-1003">Cell membrane</keyword>
<dbReference type="Gene3D" id="3.30.465.10">
    <property type="match status" value="1"/>
</dbReference>
<feature type="domain" description="CBS" evidence="12">
    <location>
        <begin position="224"/>
        <end position="283"/>
    </location>
</feature>
<dbReference type="InterPro" id="IPR016169">
    <property type="entry name" value="FAD-bd_PCMH_sub2"/>
</dbReference>
<evidence type="ECO:0000256" key="6">
    <source>
        <dbReference type="ARBA" id="ARBA00022989"/>
    </source>
</evidence>
<keyword evidence="7 9" id="KW-0129">CBS domain</keyword>
<evidence type="ECO:0000256" key="7">
    <source>
        <dbReference type="ARBA" id="ARBA00023122"/>
    </source>
</evidence>
<dbReference type="CDD" id="cd04590">
    <property type="entry name" value="CBS_pair_CorC_HlyC_assoc"/>
    <property type="match status" value="1"/>
</dbReference>
<dbReference type="PANTHER" id="PTHR22777:SF32">
    <property type="entry name" value="UPF0053 INNER MEMBRANE PROTEIN YFJD"/>
    <property type="match status" value="1"/>
</dbReference>
<dbReference type="SMART" id="SM01091">
    <property type="entry name" value="CorC_HlyC"/>
    <property type="match status" value="1"/>
</dbReference>
<dbReference type="InterPro" id="IPR046342">
    <property type="entry name" value="CBS_dom_sf"/>
</dbReference>
<evidence type="ECO:0000313" key="15">
    <source>
        <dbReference type="Proteomes" id="UP000247555"/>
    </source>
</evidence>
<comment type="similarity">
    <text evidence="2">Belongs to the UPF0053 family.</text>
</comment>
<dbReference type="FunFam" id="3.10.580.10:FF:000002">
    <property type="entry name" value="Magnesium/cobalt efflux protein CorC"/>
    <property type="match status" value="1"/>
</dbReference>
<proteinExistence type="inferred from homology"/>
<dbReference type="SUPFAM" id="SSF56176">
    <property type="entry name" value="FAD-binding/transporter-associated domain-like"/>
    <property type="match status" value="1"/>
</dbReference>
<keyword evidence="8 10" id="KW-0472">Membrane</keyword>
<gene>
    <name evidence="14" type="ORF">DFR34_1275</name>
</gene>
<comment type="caution">
    <text evidence="14">The sequence shown here is derived from an EMBL/GenBank/DDBJ whole genome shotgun (WGS) entry which is preliminary data.</text>
</comment>
<feature type="domain" description="CBS" evidence="12">
    <location>
        <begin position="289"/>
        <end position="345"/>
    </location>
</feature>
<feature type="domain" description="CNNM transmembrane" evidence="13">
    <location>
        <begin position="17"/>
        <end position="207"/>
    </location>
</feature>
<dbReference type="GO" id="GO:0005886">
    <property type="term" value="C:plasma membrane"/>
    <property type="evidence" value="ECO:0007669"/>
    <property type="project" value="UniProtKB-SubCell"/>
</dbReference>
<sequence>MLAYCACLDFRGRDALDDIPLSLLVAALVALLLISAFFSMSETGMMAVNRYRLKNRAAQGHTGARLALRLLGQTDKLLGVILLGNNFVNSASASLATVITFRLFGQNEAALGLATVAVTFAILIVSEATPKVIAATRPDAVANWASYPLTALLKLFYPVVWFVNLFVKAAIRLLRVQPQPETTLLTPEELRVLVLESGQFIEKKHRSMLLNLFELENFTVDDVMIPRRQLEMIDLDAPIEHIREQLMTSQHTRLPVYRGGYDNVVGFLHVRKVLHLATEDITVERLLSIVRPPYFVPAGTPLFTQLQNFQENQRRIAMVVDEYGEMMGLTTLEDILEQVVGEFTTQAPGHSRLAQRQSDGSVLVDGGMNVRDLVKLLQVNFPLDGPKTVNGLIVEYFQDIPEPGTCFRLSGCVFEVLQTQARGVKRVRITPPA</sequence>
<protein>
    <submittedName>
        <fullName evidence="14">Mg2+/Co2+ transporter CorB</fullName>
    </submittedName>
</protein>
<evidence type="ECO:0000256" key="4">
    <source>
        <dbReference type="ARBA" id="ARBA00022692"/>
    </source>
</evidence>
<evidence type="ECO:0000256" key="1">
    <source>
        <dbReference type="ARBA" id="ARBA00004651"/>
    </source>
</evidence>
<evidence type="ECO:0000313" key="14">
    <source>
        <dbReference type="EMBL" id="PXX75152.1"/>
    </source>
</evidence>
<dbReference type="PANTHER" id="PTHR22777">
    <property type="entry name" value="HEMOLYSIN-RELATED"/>
    <property type="match status" value="1"/>
</dbReference>
<dbReference type="Gene3D" id="3.10.580.10">
    <property type="entry name" value="CBS-domain"/>
    <property type="match status" value="1"/>
</dbReference>
<evidence type="ECO:0000256" key="10">
    <source>
        <dbReference type="PROSITE-ProRule" id="PRU01193"/>
    </source>
</evidence>
<name>A0A318L2Z2_9NEIS</name>
<dbReference type="Pfam" id="PF00571">
    <property type="entry name" value="CBS"/>
    <property type="match status" value="2"/>
</dbReference>
<keyword evidence="6 10" id="KW-1133">Transmembrane helix</keyword>
<dbReference type="Pfam" id="PF01595">
    <property type="entry name" value="CNNM"/>
    <property type="match status" value="1"/>
</dbReference>
<keyword evidence="4 10" id="KW-0812">Transmembrane</keyword>
<feature type="transmembrane region" description="Helical" evidence="11">
    <location>
        <begin position="146"/>
        <end position="167"/>
    </location>
</feature>
<dbReference type="GO" id="GO:0050660">
    <property type="term" value="F:flavin adenine dinucleotide binding"/>
    <property type="evidence" value="ECO:0007669"/>
    <property type="project" value="InterPro"/>
</dbReference>
<feature type="transmembrane region" description="Helical" evidence="11">
    <location>
        <begin position="19"/>
        <end position="40"/>
    </location>
</feature>
<dbReference type="Proteomes" id="UP000247555">
    <property type="component" value="Unassembled WGS sequence"/>
</dbReference>
<keyword evidence="5" id="KW-0677">Repeat</keyword>
<evidence type="ECO:0000256" key="9">
    <source>
        <dbReference type="PROSITE-ProRule" id="PRU00703"/>
    </source>
</evidence>
<dbReference type="InterPro" id="IPR044751">
    <property type="entry name" value="Ion_transp-like_CBS"/>
</dbReference>
<reference evidence="14 15" key="1">
    <citation type="submission" date="2018-05" db="EMBL/GenBank/DDBJ databases">
        <title>Genomic Encyclopedia of Type Strains, Phase IV (KMG-IV): sequencing the most valuable type-strain genomes for metagenomic binning, comparative biology and taxonomic classification.</title>
        <authorList>
            <person name="Goeker M."/>
        </authorList>
    </citation>
    <scope>NUCLEOTIDE SEQUENCE [LARGE SCALE GENOMIC DNA]</scope>
    <source>
        <strain evidence="14 15">DSM 29661</strain>
    </source>
</reference>
<dbReference type="InterPro" id="IPR002550">
    <property type="entry name" value="CNNM"/>
</dbReference>